<evidence type="ECO:0000256" key="4">
    <source>
        <dbReference type="ARBA" id="ARBA00022490"/>
    </source>
</evidence>
<dbReference type="Proteomes" id="UP001295444">
    <property type="component" value="Chromosome 10"/>
</dbReference>
<comment type="subcellular location">
    <subcellularLocation>
        <location evidence="2">Cytoplasm</location>
    </subcellularLocation>
    <subcellularLocation>
        <location evidence="1">Nucleus</location>
    </subcellularLocation>
</comment>
<dbReference type="PANTHER" id="PTHR14614">
    <property type="entry name" value="HEPATOCELLULAR CARCINOMA-ASSOCIATED ANTIGEN"/>
    <property type="match status" value="1"/>
</dbReference>
<dbReference type="InterPro" id="IPR019410">
    <property type="entry name" value="Methyltransf_16"/>
</dbReference>
<evidence type="ECO:0000256" key="6">
    <source>
        <dbReference type="ARBA" id="ARBA00022679"/>
    </source>
</evidence>
<dbReference type="CDD" id="cd02440">
    <property type="entry name" value="AdoMet_MTases"/>
    <property type="match status" value="1"/>
</dbReference>
<comment type="similarity">
    <text evidence="9">Belongs to the methyltransferase superfamily. METTL18 family.</text>
</comment>
<dbReference type="GO" id="GO:0005737">
    <property type="term" value="C:cytoplasm"/>
    <property type="evidence" value="ECO:0007669"/>
    <property type="project" value="UniProtKB-SubCell"/>
</dbReference>
<keyword evidence="6" id="KW-0808">Transferase</keyword>
<dbReference type="Pfam" id="PF10294">
    <property type="entry name" value="Methyltransf_16"/>
    <property type="match status" value="1"/>
</dbReference>
<dbReference type="InterPro" id="IPR029063">
    <property type="entry name" value="SAM-dependent_MTases_sf"/>
</dbReference>
<dbReference type="PANTHER" id="PTHR14614:SF39">
    <property type="entry name" value="HISTIDINE PROTEIN METHYLTRANSFERASE 1 HOMOLOG"/>
    <property type="match status" value="1"/>
</dbReference>
<keyword evidence="8" id="KW-0539">Nucleus</keyword>
<keyword evidence="7" id="KW-0949">S-adenosyl-L-methionine</keyword>
<proteinExistence type="inferred from homology"/>
<name>A0AAD1T585_PELCU</name>
<evidence type="ECO:0000256" key="9">
    <source>
        <dbReference type="ARBA" id="ARBA00038126"/>
    </source>
</evidence>
<evidence type="ECO:0000256" key="1">
    <source>
        <dbReference type="ARBA" id="ARBA00004123"/>
    </source>
</evidence>
<accession>A0AAD1T585</accession>
<keyword evidence="4" id="KW-0963">Cytoplasm</keyword>
<dbReference type="EC" id="2.1.1.85" evidence="3"/>
<evidence type="ECO:0000313" key="11">
    <source>
        <dbReference type="Proteomes" id="UP001295444"/>
    </source>
</evidence>
<keyword evidence="11" id="KW-1185">Reference proteome</keyword>
<protein>
    <recommendedName>
        <fullName evidence="3">protein-histidine N-methyltransferase</fullName>
        <ecNumber evidence="3">2.1.1.85</ecNumber>
    </recommendedName>
</protein>
<organism evidence="10 11">
    <name type="scientific">Pelobates cultripes</name>
    <name type="common">Western spadefoot toad</name>
    <dbReference type="NCBI Taxonomy" id="61616"/>
    <lineage>
        <taxon>Eukaryota</taxon>
        <taxon>Metazoa</taxon>
        <taxon>Chordata</taxon>
        <taxon>Craniata</taxon>
        <taxon>Vertebrata</taxon>
        <taxon>Euteleostomi</taxon>
        <taxon>Amphibia</taxon>
        <taxon>Batrachia</taxon>
        <taxon>Anura</taxon>
        <taxon>Pelobatoidea</taxon>
        <taxon>Pelobatidae</taxon>
        <taxon>Pelobates</taxon>
    </lineage>
</organism>
<sequence length="373" mass="41947">MSLFFTSRMSFQFNFSIEDTESSPSECGLSPVLYNCSSDLIDKEEKSKDNKLLLGDCEVQTEITNEVKETKPVTSSGKNNLISSDITSFNCQSEEKTGSCSTLATEHKLPEDVSRVLENKIVESISGLNFVNVSVVEMTLSDRDYFCESIVSKAITSNTDLISGIYEGGMKIWECTFDLIRYLEDNSIEFEGREVLDLGCGAGLLGILALKQKAKEVHFQDYNSTVIGEITIPNVLVNCDNKKLNECSPKRQKNTESKAGLLSKCRFFSGDWSRFVQLMKNEIPPKKYDVILTSETIYNPSYYSVLHDVLQHLLGKNGIVYLASKSHYFGVGGGVHLFKEFIREKNIFCTKTLQVYDDGLLRQILQLSFENKI</sequence>
<dbReference type="SUPFAM" id="SSF53335">
    <property type="entry name" value="S-adenosyl-L-methionine-dependent methyltransferases"/>
    <property type="match status" value="1"/>
</dbReference>
<dbReference type="EMBL" id="OW240921">
    <property type="protein sequence ID" value="CAH2319362.1"/>
    <property type="molecule type" value="Genomic_DNA"/>
</dbReference>
<dbReference type="Gene3D" id="3.40.50.150">
    <property type="entry name" value="Vaccinia Virus protein VP39"/>
    <property type="match status" value="1"/>
</dbReference>
<evidence type="ECO:0000313" key="10">
    <source>
        <dbReference type="EMBL" id="CAH2319362.1"/>
    </source>
</evidence>
<evidence type="ECO:0000256" key="7">
    <source>
        <dbReference type="ARBA" id="ARBA00022691"/>
    </source>
</evidence>
<dbReference type="AlphaFoldDB" id="A0AAD1T585"/>
<evidence type="ECO:0000256" key="3">
    <source>
        <dbReference type="ARBA" id="ARBA00012533"/>
    </source>
</evidence>
<dbReference type="GO" id="GO:0018064">
    <property type="term" value="F:protein-L-histidine N-tele-methyltransferase activity"/>
    <property type="evidence" value="ECO:0007669"/>
    <property type="project" value="UniProtKB-EC"/>
</dbReference>
<evidence type="ECO:0000256" key="2">
    <source>
        <dbReference type="ARBA" id="ARBA00004496"/>
    </source>
</evidence>
<reference evidence="10" key="1">
    <citation type="submission" date="2022-03" db="EMBL/GenBank/DDBJ databases">
        <authorList>
            <person name="Alioto T."/>
            <person name="Alioto T."/>
            <person name="Gomez Garrido J."/>
        </authorList>
    </citation>
    <scope>NUCLEOTIDE SEQUENCE</scope>
</reference>
<evidence type="ECO:0000256" key="8">
    <source>
        <dbReference type="ARBA" id="ARBA00023242"/>
    </source>
</evidence>
<dbReference type="GO" id="GO:0032259">
    <property type="term" value="P:methylation"/>
    <property type="evidence" value="ECO:0007669"/>
    <property type="project" value="UniProtKB-KW"/>
</dbReference>
<keyword evidence="5 10" id="KW-0489">Methyltransferase</keyword>
<gene>
    <name evidence="10" type="ORF">PECUL_23A009425</name>
</gene>
<dbReference type="GO" id="GO:0005634">
    <property type="term" value="C:nucleus"/>
    <property type="evidence" value="ECO:0007669"/>
    <property type="project" value="UniProtKB-SubCell"/>
</dbReference>
<evidence type="ECO:0000256" key="5">
    <source>
        <dbReference type="ARBA" id="ARBA00022603"/>
    </source>
</evidence>